<evidence type="ECO:0000256" key="3">
    <source>
        <dbReference type="ARBA" id="ARBA00022737"/>
    </source>
</evidence>
<dbReference type="Pfam" id="PF23247">
    <property type="entry name" value="LRR_RPS2"/>
    <property type="match status" value="1"/>
</dbReference>
<keyword evidence="5" id="KW-0611">Plant defense</keyword>
<keyword evidence="3" id="KW-0677">Repeat</keyword>
<dbReference type="GO" id="GO:0005524">
    <property type="term" value="F:ATP binding"/>
    <property type="evidence" value="ECO:0007669"/>
    <property type="project" value="UniProtKB-KW"/>
</dbReference>
<dbReference type="InterPro" id="IPR032675">
    <property type="entry name" value="LRR_dom_sf"/>
</dbReference>
<feature type="domain" description="Disease resistance protein At4g27190-like leucine-rich repeats" evidence="9">
    <location>
        <begin position="426"/>
        <end position="557"/>
    </location>
</feature>
<comment type="similarity">
    <text evidence="1">Belongs to the disease resistance NB-LRR family.</text>
</comment>
<evidence type="ECO:0000256" key="5">
    <source>
        <dbReference type="ARBA" id="ARBA00022821"/>
    </source>
</evidence>
<dbReference type="GO" id="GO:0043531">
    <property type="term" value="F:ADP binding"/>
    <property type="evidence" value="ECO:0007669"/>
    <property type="project" value="InterPro"/>
</dbReference>
<reference evidence="11" key="1">
    <citation type="journal article" date="2012" name="Nature">
        <title>The tomato genome sequence provides insights into fleshy fruit evolution.</title>
        <authorList>
            <consortium name="Tomato Genome Consortium"/>
        </authorList>
    </citation>
    <scope>NUCLEOTIDE SEQUENCE [LARGE SCALE GENOMIC DNA]</scope>
    <source>
        <strain evidence="11">cv. Heinz 1706</strain>
    </source>
</reference>
<dbReference type="Gene3D" id="3.80.10.10">
    <property type="entry name" value="Ribonuclease Inhibitor"/>
    <property type="match status" value="1"/>
</dbReference>
<evidence type="ECO:0000259" key="8">
    <source>
        <dbReference type="Pfam" id="PF18052"/>
    </source>
</evidence>
<dbReference type="PRINTS" id="PR00364">
    <property type="entry name" value="DISEASERSIST"/>
</dbReference>
<dbReference type="SUPFAM" id="SSF52058">
    <property type="entry name" value="L domain-like"/>
    <property type="match status" value="1"/>
</dbReference>
<evidence type="ECO:0000256" key="2">
    <source>
        <dbReference type="ARBA" id="ARBA00022614"/>
    </source>
</evidence>
<evidence type="ECO:0000256" key="6">
    <source>
        <dbReference type="ARBA" id="ARBA00022840"/>
    </source>
</evidence>
<dbReference type="Pfam" id="PF00931">
    <property type="entry name" value="NB-ARC"/>
    <property type="match status" value="1"/>
</dbReference>
<proteinExistence type="inferred from homology"/>
<dbReference type="InterPro" id="IPR041118">
    <property type="entry name" value="Rx_N"/>
</dbReference>
<dbReference type="SUPFAM" id="SSF52540">
    <property type="entry name" value="P-loop containing nucleoside triphosphate hydrolases"/>
    <property type="match status" value="1"/>
</dbReference>
<dbReference type="Gene3D" id="1.10.10.10">
    <property type="entry name" value="Winged helix-like DNA-binding domain superfamily/Winged helix DNA-binding domain"/>
    <property type="match status" value="1"/>
</dbReference>
<keyword evidence="4" id="KW-0547">Nucleotide-binding</keyword>
<keyword evidence="2" id="KW-0433">Leucine-rich repeat</keyword>
<evidence type="ECO:0000259" key="9">
    <source>
        <dbReference type="Pfam" id="PF23247"/>
    </source>
</evidence>
<dbReference type="InterPro" id="IPR027417">
    <property type="entry name" value="P-loop_NTPase"/>
</dbReference>
<dbReference type="PANTHER" id="PTHR36766">
    <property type="entry name" value="PLANT BROAD-SPECTRUM MILDEW RESISTANCE PROTEIN RPW8"/>
    <property type="match status" value="1"/>
</dbReference>
<feature type="domain" description="NB-ARC" evidence="7">
    <location>
        <begin position="163"/>
        <end position="221"/>
    </location>
</feature>
<sequence>MAEAFLQFLLDNLTSFINDKLVLFFGFEKEFEKLSSMFSTIQAVLEDAQEKKLKDKAIENWLQKFNGAAYEVDDILDECKSEATIFEQSRLGFHHQGIITFRHKIGETGFVFTEPEVYGRDKEQDEIVKILINNVNVAEELLVLPIIDDFDEKRLLKEGSLYVEDLASFQKKLQELLTRKRYLLVLDDVWSDDQDKWAKLRAVLKVGARGASVLATTRLEKEIVKKYGGVPLASKTLGVILRFRREESEWEHVRDNEIWNLPQDESSILPALRLSYHHLPFNLRQCFAYCAVFPKDTKMEKDNLITLWMAHGFLSSKGNLELEDVGSLTCLKTLDCFVIGRRKGYRLGELRNLNLGGSLSITHLERRSLSPGLDERSVLKNVVSIDVDSCKNCLRLPPFGDLPCLESLCLFGGSVDYIEDNVHDCRRFPSLRCLVIKGFPNLKGLLQKEAKDQFPILEEMENHDCTMLVFQTLACVKKLESQCRTDFTLEEMFKHLAYLESTSITSFKKLEELPTSMASLTALKRLDIRSCHSLESLPEQVLEGLTSLMELFIQDCEMLKTIRGIATPNNPYKTSSCSLSRDGDLAFEDSKLTLSSITGDLELPSYLQSLPAGIMDTENLQASRIVYCPELAKRCGKEIGEDWNKIAHIPNVQAYQLVLFVVLLPGKPSI</sequence>
<dbReference type="Gene3D" id="1.20.5.4130">
    <property type="match status" value="1"/>
</dbReference>
<dbReference type="InParanoid" id="A0A3Q7I501"/>
<name>A0A3Q7I501_SOLLC</name>
<dbReference type="Pfam" id="PF23559">
    <property type="entry name" value="WHD_DRP"/>
    <property type="match status" value="1"/>
</dbReference>
<evidence type="ECO:0000313" key="11">
    <source>
        <dbReference type="EnsemblPlants" id="Solyc09g064610.3.1"/>
    </source>
</evidence>
<dbReference type="OMA" id="FIQDCEM"/>
<feature type="domain" description="Disease resistance protein winged helix" evidence="10">
    <location>
        <begin position="292"/>
        <end position="327"/>
    </location>
</feature>
<dbReference type="PaxDb" id="4081-Solyc09g064600.2.1"/>
<evidence type="ECO:0000313" key="12">
    <source>
        <dbReference type="Proteomes" id="UP000004994"/>
    </source>
</evidence>
<reference evidence="11" key="2">
    <citation type="submission" date="2019-01" db="UniProtKB">
        <authorList>
            <consortium name="EnsemblPlants"/>
        </authorList>
    </citation>
    <scope>IDENTIFICATION</scope>
    <source>
        <strain evidence="11">cv. Heinz 1706</strain>
    </source>
</reference>
<dbReference type="InterPro" id="IPR036388">
    <property type="entry name" value="WH-like_DNA-bd_sf"/>
</dbReference>
<dbReference type="AlphaFoldDB" id="A0A3Q7I501"/>
<evidence type="ECO:0000259" key="10">
    <source>
        <dbReference type="Pfam" id="PF23559"/>
    </source>
</evidence>
<dbReference type="InterPro" id="IPR058922">
    <property type="entry name" value="WHD_DRP"/>
</dbReference>
<dbReference type="InterPro" id="IPR002182">
    <property type="entry name" value="NB-ARC"/>
</dbReference>
<dbReference type="InterPro" id="IPR057135">
    <property type="entry name" value="At4g27190-like_LRR"/>
</dbReference>
<keyword evidence="12" id="KW-1185">Reference proteome</keyword>
<accession>A0A3Q7I501</accession>
<dbReference type="Pfam" id="PF18052">
    <property type="entry name" value="Rx_N"/>
    <property type="match status" value="1"/>
</dbReference>
<dbReference type="GO" id="GO:0098542">
    <property type="term" value="P:defense response to other organism"/>
    <property type="evidence" value="ECO:0000318"/>
    <property type="project" value="GO_Central"/>
</dbReference>
<evidence type="ECO:0000256" key="4">
    <source>
        <dbReference type="ARBA" id="ARBA00022741"/>
    </source>
</evidence>
<organism evidence="11">
    <name type="scientific">Solanum lycopersicum</name>
    <name type="common">Tomato</name>
    <name type="synonym">Lycopersicon esculentum</name>
    <dbReference type="NCBI Taxonomy" id="4081"/>
    <lineage>
        <taxon>Eukaryota</taxon>
        <taxon>Viridiplantae</taxon>
        <taxon>Streptophyta</taxon>
        <taxon>Embryophyta</taxon>
        <taxon>Tracheophyta</taxon>
        <taxon>Spermatophyta</taxon>
        <taxon>Magnoliopsida</taxon>
        <taxon>eudicotyledons</taxon>
        <taxon>Gunneridae</taxon>
        <taxon>Pentapetalae</taxon>
        <taxon>asterids</taxon>
        <taxon>lamiids</taxon>
        <taxon>Solanales</taxon>
        <taxon>Solanaceae</taxon>
        <taxon>Solanoideae</taxon>
        <taxon>Solaneae</taxon>
        <taxon>Solanum</taxon>
        <taxon>Solanum subgen. Lycopersicon</taxon>
    </lineage>
</organism>
<evidence type="ECO:0008006" key="13">
    <source>
        <dbReference type="Google" id="ProtNLM"/>
    </source>
</evidence>
<evidence type="ECO:0000259" key="7">
    <source>
        <dbReference type="Pfam" id="PF00931"/>
    </source>
</evidence>
<dbReference type="CDD" id="cd14798">
    <property type="entry name" value="RX-CC_like"/>
    <property type="match status" value="1"/>
</dbReference>
<dbReference type="EnsemblPlants" id="Solyc09g064610.3.1">
    <property type="protein sequence ID" value="Solyc09g064610.3.1"/>
    <property type="gene ID" value="Solyc09g064610.3"/>
</dbReference>
<dbReference type="Gramene" id="Solyc09g064610.3.1">
    <property type="protein sequence ID" value="Solyc09g064610.3.1"/>
    <property type="gene ID" value="Solyc09g064610.3"/>
</dbReference>
<protein>
    <recommendedName>
        <fullName evidence="13">Rx N-terminal domain-containing protein</fullName>
    </recommendedName>
</protein>
<keyword evidence="6" id="KW-0067">ATP-binding</keyword>
<dbReference type="Proteomes" id="UP000004994">
    <property type="component" value="Chromosome 9"/>
</dbReference>
<dbReference type="PANTHER" id="PTHR36766:SF42">
    <property type="entry name" value="NB-ARC DOMAIN DISEASE RESISTANCE PROTEIN"/>
    <property type="match status" value="1"/>
</dbReference>
<dbReference type="Gene3D" id="3.40.50.300">
    <property type="entry name" value="P-loop containing nucleotide triphosphate hydrolases"/>
    <property type="match status" value="1"/>
</dbReference>
<feature type="domain" description="Disease resistance N-terminal" evidence="8">
    <location>
        <begin position="5"/>
        <end position="84"/>
    </location>
</feature>
<evidence type="ECO:0000256" key="1">
    <source>
        <dbReference type="ARBA" id="ARBA00008894"/>
    </source>
</evidence>
<dbReference type="InterPro" id="IPR038005">
    <property type="entry name" value="RX-like_CC"/>
</dbReference>
<dbReference type="STRING" id="4081.A0A3Q7I501"/>